<dbReference type="EMBL" id="CP042243">
    <property type="protein sequence ID" value="QEK11493.1"/>
    <property type="molecule type" value="Genomic_DNA"/>
</dbReference>
<dbReference type="PANTHER" id="PTHR43537:SF43">
    <property type="entry name" value="GNTR-FAMILY TRANSCRIPTIONAL REGULATOR"/>
    <property type="match status" value="1"/>
</dbReference>
<dbReference type="Pfam" id="PF00392">
    <property type="entry name" value="GntR"/>
    <property type="match status" value="1"/>
</dbReference>
<dbReference type="GO" id="GO:0003700">
    <property type="term" value="F:DNA-binding transcription factor activity"/>
    <property type="evidence" value="ECO:0007669"/>
    <property type="project" value="InterPro"/>
</dbReference>
<dbReference type="InterPro" id="IPR008920">
    <property type="entry name" value="TF_FadR/GntR_C"/>
</dbReference>
<proteinExistence type="predicted"/>
<dbReference type="InterPro" id="IPR000524">
    <property type="entry name" value="Tscrpt_reg_HTH_GntR"/>
</dbReference>
<dbReference type="SUPFAM" id="SSF46785">
    <property type="entry name" value="Winged helix' DNA-binding domain"/>
    <property type="match status" value="1"/>
</dbReference>
<evidence type="ECO:0000256" key="1">
    <source>
        <dbReference type="ARBA" id="ARBA00023015"/>
    </source>
</evidence>
<dbReference type="SUPFAM" id="SSF48008">
    <property type="entry name" value="GntR ligand-binding domain-like"/>
    <property type="match status" value="1"/>
</dbReference>
<gene>
    <name evidence="5" type="ORF">FQB35_03390</name>
</gene>
<keyword evidence="1" id="KW-0805">Transcription regulation</keyword>
<dbReference type="CDD" id="cd07377">
    <property type="entry name" value="WHTH_GntR"/>
    <property type="match status" value="1"/>
</dbReference>
<dbReference type="PANTHER" id="PTHR43537">
    <property type="entry name" value="TRANSCRIPTIONAL REGULATOR, GNTR FAMILY"/>
    <property type="match status" value="1"/>
</dbReference>
<dbReference type="OrthoDB" id="9799482at2"/>
<keyword evidence="3" id="KW-0804">Transcription</keyword>
<evidence type="ECO:0000313" key="5">
    <source>
        <dbReference type="EMBL" id="QEK11493.1"/>
    </source>
</evidence>
<protein>
    <submittedName>
        <fullName evidence="5">FadR family transcriptional regulator</fullName>
    </submittedName>
</protein>
<dbReference type="PROSITE" id="PS50949">
    <property type="entry name" value="HTH_GNTR"/>
    <property type="match status" value="1"/>
</dbReference>
<evidence type="ECO:0000256" key="2">
    <source>
        <dbReference type="ARBA" id="ARBA00023125"/>
    </source>
</evidence>
<reference evidence="5 6" key="1">
    <citation type="submission" date="2019-07" db="EMBL/GenBank/DDBJ databases">
        <title>Complete genome of Crassaminicella thermophila SY095.</title>
        <authorList>
            <person name="Li X."/>
        </authorList>
    </citation>
    <scope>NUCLEOTIDE SEQUENCE [LARGE SCALE GENOMIC DNA]</scope>
    <source>
        <strain evidence="5 6">SY095</strain>
    </source>
</reference>
<evidence type="ECO:0000256" key="3">
    <source>
        <dbReference type="ARBA" id="ARBA00023163"/>
    </source>
</evidence>
<dbReference type="Gene3D" id="1.20.120.530">
    <property type="entry name" value="GntR ligand-binding domain-like"/>
    <property type="match status" value="1"/>
</dbReference>
<dbReference type="Gene3D" id="1.10.10.10">
    <property type="entry name" value="Winged helix-like DNA-binding domain superfamily/Winged helix DNA-binding domain"/>
    <property type="match status" value="1"/>
</dbReference>
<dbReference type="RefSeq" id="WP_148808648.1">
    <property type="nucleotide sequence ID" value="NZ_CP042243.1"/>
</dbReference>
<keyword evidence="2" id="KW-0238">DNA-binding</keyword>
<dbReference type="PRINTS" id="PR00035">
    <property type="entry name" value="HTHGNTR"/>
</dbReference>
<dbReference type="SMART" id="SM00895">
    <property type="entry name" value="FCD"/>
    <property type="match status" value="1"/>
</dbReference>
<dbReference type="AlphaFoldDB" id="A0A5C0SA93"/>
<feature type="domain" description="HTH gntR-type" evidence="4">
    <location>
        <begin position="8"/>
        <end position="76"/>
    </location>
</feature>
<name>A0A5C0SA93_CRATE</name>
<dbReference type="GO" id="GO:0003677">
    <property type="term" value="F:DNA binding"/>
    <property type="evidence" value="ECO:0007669"/>
    <property type="project" value="UniProtKB-KW"/>
</dbReference>
<organism evidence="5 6">
    <name type="scientific">Crassaminicella thermophila</name>
    <dbReference type="NCBI Taxonomy" id="2599308"/>
    <lineage>
        <taxon>Bacteria</taxon>
        <taxon>Bacillati</taxon>
        <taxon>Bacillota</taxon>
        <taxon>Clostridia</taxon>
        <taxon>Eubacteriales</taxon>
        <taxon>Clostridiaceae</taxon>
        <taxon>Crassaminicella</taxon>
    </lineage>
</organism>
<dbReference type="InterPro" id="IPR036390">
    <property type="entry name" value="WH_DNA-bd_sf"/>
</dbReference>
<keyword evidence="6" id="KW-1185">Reference proteome</keyword>
<dbReference type="KEGG" id="crs:FQB35_03390"/>
<evidence type="ECO:0000259" key="4">
    <source>
        <dbReference type="PROSITE" id="PS50949"/>
    </source>
</evidence>
<dbReference type="InterPro" id="IPR011711">
    <property type="entry name" value="GntR_C"/>
</dbReference>
<sequence>MIKPAKKRNLYEEISSQIIKMIYEGNWKPGDKIPGEVELSKSFEVSRNSIRESIKALELVGILESKTGIGTFVSEQAMININNMHLASLIESKSSILELMEARLIIEPGLAYLATKHATEEDIKALEEIIIKHDNALKNKNYTFDMGFEFHRYLFKMANNKILNNLLDSITENLIATRGELYLKHLNEHILEYELSEHKEILAYIKNKDAISAQNTMWEHIESSLCVLEESMKEVE</sequence>
<dbReference type="Pfam" id="PF07729">
    <property type="entry name" value="FCD"/>
    <property type="match status" value="1"/>
</dbReference>
<accession>A0A5C0SA93</accession>
<dbReference type="SMART" id="SM00345">
    <property type="entry name" value="HTH_GNTR"/>
    <property type="match status" value="1"/>
</dbReference>
<dbReference type="InterPro" id="IPR036388">
    <property type="entry name" value="WH-like_DNA-bd_sf"/>
</dbReference>
<dbReference type="Proteomes" id="UP000324646">
    <property type="component" value="Chromosome"/>
</dbReference>
<evidence type="ECO:0000313" key="6">
    <source>
        <dbReference type="Proteomes" id="UP000324646"/>
    </source>
</evidence>